<dbReference type="NCBIfam" id="NF003483">
    <property type="entry name" value="PRK05159.1"/>
    <property type="match status" value="1"/>
</dbReference>
<evidence type="ECO:0000256" key="5">
    <source>
        <dbReference type="ARBA" id="ARBA00022741"/>
    </source>
</evidence>
<comment type="caution">
    <text evidence="10">The sequence shown here is derived from an EMBL/GenBank/DDBJ whole genome shotgun (WGS) entry which is preliminary data.</text>
</comment>
<dbReference type="PANTHER" id="PTHR43450:SF1">
    <property type="entry name" value="ASPARTATE--TRNA LIGASE, CYTOPLASMIC"/>
    <property type="match status" value="1"/>
</dbReference>
<dbReference type="Gene3D" id="3.30.930.10">
    <property type="entry name" value="Bira Bifunctional Protein, Domain 2"/>
    <property type="match status" value="1"/>
</dbReference>
<evidence type="ECO:0000259" key="9">
    <source>
        <dbReference type="PROSITE" id="PS50862"/>
    </source>
</evidence>
<dbReference type="GO" id="GO:0017101">
    <property type="term" value="C:aminoacyl-tRNA synthetase multienzyme complex"/>
    <property type="evidence" value="ECO:0007669"/>
    <property type="project" value="TreeGrafter"/>
</dbReference>
<evidence type="ECO:0000256" key="6">
    <source>
        <dbReference type="ARBA" id="ARBA00022840"/>
    </source>
</evidence>
<keyword evidence="4" id="KW-0436">Ligase</keyword>
<dbReference type="GO" id="GO:0004815">
    <property type="term" value="F:aspartate-tRNA ligase activity"/>
    <property type="evidence" value="ECO:0007669"/>
    <property type="project" value="InterPro"/>
</dbReference>
<dbReference type="InterPro" id="IPR004364">
    <property type="entry name" value="Aa-tRNA-synt_II"/>
</dbReference>
<evidence type="ECO:0000313" key="10">
    <source>
        <dbReference type="EMBL" id="GAG65685.1"/>
    </source>
</evidence>
<dbReference type="PANTHER" id="PTHR43450">
    <property type="entry name" value="ASPARTYL-TRNA SYNTHETASE"/>
    <property type="match status" value="1"/>
</dbReference>
<accession>X0Z8I0</accession>
<dbReference type="GO" id="GO:0006422">
    <property type="term" value="P:aspartyl-tRNA aminoacylation"/>
    <property type="evidence" value="ECO:0007669"/>
    <property type="project" value="InterPro"/>
</dbReference>
<dbReference type="Pfam" id="PF00152">
    <property type="entry name" value="tRNA-synt_2"/>
    <property type="match status" value="1"/>
</dbReference>
<dbReference type="InterPro" id="IPR004523">
    <property type="entry name" value="Asp-tRNA_synthase_2"/>
</dbReference>
<evidence type="ECO:0000256" key="7">
    <source>
        <dbReference type="ARBA" id="ARBA00022917"/>
    </source>
</evidence>
<protein>
    <recommendedName>
        <fullName evidence="9">Aminoacyl-transfer RNA synthetases class-II family profile domain-containing protein</fullName>
    </recommendedName>
</protein>
<evidence type="ECO:0000256" key="2">
    <source>
        <dbReference type="ARBA" id="ARBA00005312"/>
    </source>
</evidence>
<feature type="domain" description="Aminoacyl-transfer RNA synthetases class-II family profile" evidence="9">
    <location>
        <begin position="1"/>
        <end position="264"/>
    </location>
</feature>
<comment type="subcellular location">
    <subcellularLocation>
        <location evidence="1">Cytoplasm</location>
    </subcellularLocation>
</comment>
<keyword evidence="8" id="KW-0030">Aminoacyl-tRNA synthetase</keyword>
<evidence type="ECO:0000256" key="8">
    <source>
        <dbReference type="ARBA" id="ARBA00023146"/>
    </source>
</evidence>
<evidence type="ECO:0000256" key="4">
    <source>
        <dbReference type="ARBA" id="ARBA00022598"/>
    </source>
</evidence>
<sequence length="264" mass="30513">LFEVKYFEKKAYLAQSPQFYKQLMLLAGFGRVFEIVPVFRAEKHNTRRHINEYTSFDFEMAWISGVEDIMKMEEQMLHHAFTKTKEASSAEFELLGIDLAIPKLPFKRVKYAEAIELVNEAGKDLSITDDLDPESERLLEQIFPEKFGTDMVFITHYPLELRPAYTMPSLTDEGMTESFDLTYKGMEITTGGQRIHFYDLLVERFKAKGFNPPDFSFYLDPFKYGAPPHGGIGLGVERLTMQLLGIDNIREATLLPRDRDRLTP</sequence>
<dbReference type="EMBL" id="BART01002654">
    <property type="protein sequence ID" value="GAG65685.1"/>
    <property type="molecule type" value="Genomic_DNA"/>
</dbReference>
<comment type="similarity">
    <text evidence="2">Belongs to the class-II aminoacyl-tRNA synthetase family. Type 2 subfamily.</text>
</comment>
<dbReference type="GO" id="GO:0005524">
    <property type="term" value="F:ATP binding"/>
    <property type="evidence" value="ECO:0007669"/>
    <property type="project" value="UniProtKB-KW"/>
</dbReference>
<dbReference type="SUPFAM" id="SSF55681">
    <property type="entry name" value="Class II aaRS and biotin synthetases"/>
    <property type="match status" value="1"/>
</dbReference>
<dbReference type="PRINTS" id="PR01042">
    <property type="entry name" value="TRNASYNTHASP"/>
</dbReference>
<gene>
    <name evidence="10" type="ORF">S01H4_07934</name>
</gene>
<dbReference type="InterPro" id="IPR006195">
    <property type="entry name" value="aa-tRNA-synth_II"/>
</dbReference>
<keyword evidence="5" id="KW-0547">Nucleotide-binding</keyword>
<name>X0Z8I0_9ZZZZ</name>
<dbReference type="GO" id="GO:0003723">
    <property type="term" value="F:RNA binding"/>
    <property type="evidence" value="ECO:0007669"/>
    <property type="project" value="TreeGrafter"/>
</dbReference>
<evidence type="ECO:0000256" key="1">
    <source>
        <dbReference type="ARBA" id="ARBA00004496"/>
    </source>
</evidence>
<evidence type="ECO:0000256" key="3">
    <source>
        <dbReference type="ARBA" id="ARBA00022490"/>
    </source>
</evidence>
<organism evidence="10">
    <name type="scientific">marine sediment metagenome</name>
    <dbReference type="NCBI Taxonomy" id="412755"/>
    <lineage>
        <taxon>unclassified sequences</taxon>
        <taxon>metagenomes</taxon>
        <taxon>ecological metagenomes</taxon>
    </lineage>
</organism>
<dbReference type="PROSITE" id="PS50862">
    <property type="entry name" value="AA_TRNA_LIGASE_II"/>
    <property type="match status" value="1"/>
</dbReference>
<reference evidence="10" key="1">
    <citation type="journal article" date="2014" name="Front. Microbiol.">
        <title>High frequency of phylogenetically diverse reductive dehalogenase-homologous genes in deep subseafloor sedimentary metagenomes.</title>
        <authorList>
            <person name="Kawai M."/>
            <person name="Futagami T."/>
            <person name="Toyoda A."/>
            <person name="Takaki Y."/>
            <person name="Nishi S."/>
            <person name="Hori S."/>
            <person name="Arai W."/>
            <person name="Tsubouchi T."/>
            <person name="Morono Y."/>
            <person name="Uchiyama I."/>
            <person name="Ito T."/>
            <person name="Fujiyama A."/>
            <person name="Inagaki F."/>
            <person name="Takami H."/>
        </authorList>
    </citation>
    <scope>NUCLEOTIDE SEQUENCE</scope>
    <source>
        <strain evidence="10">Expedition CK06-06</strain>
    </source>
</reference>
<dbReference type="AlphaFoldDB" id="X0Z8I0"/>
<proteinExistence type="inferred from homology"/>
<keyword evidence="3" id="KW-0963">Cytoplasm</keyword>
<feature type="non-terminal residue" evidence="10">
    <location>
        <position position="1"/>
    </location>
</feature>
<dbReference type="GO" id="GO:0005829">
    <property type="term" value="C:cytosol"/>
    <property type="evidence" value="ECO:0007669"/>
    <property type="project" value="TreeGrafter"/>
</dbReference>
<dbReference type="InterPro" id="IPR002312">
    <property type="entry name" value="Asp/Asn-tRNA-synth_IIb"/>
</dbReference>
<dbReference type="InterPro" id="IPR045864">
    <property type="entry name" value="aa-tRNA-synth_II/BPL/LPL"/>
</dbReference>
<keyword evidence="6" id="KW-0067">ATP-binding</keyword>
<keyword evidence="7" id="KW-0648">Protein biosynthesis</keyword>